<sequence>MGKGIFDLEKNFAQYGAYHNNKTNIIIHTIFVWPILFTTLLLLYFTPPFIPIPPLLATALPFSLGNILLLNFGFVSVIIYAFFYICLDVVSGTLASILLVACWVGSSILGDALEFSLAWKVISVCQVVCWCAQFVGHGVFEKRAPALLDNLVQAFLMAPFFVLLEVLLKLFRYEPYPGFGTRVQKVIDYNISEWKKTNKYKKST</sequence>
<comment type="caution">
    <text evidence="2">The sequence shown here is derived from an EMBL/GenBank/DDBJ whole genome shotgun (WGS) entry which is preliminary data.</text>
</comment>
<name>A0A0K9PYX4_ZOSMR</name>
<feature type="transmembrane region" description="Helical" evidence="1">
    <location>
        <begin position="25"/>
        <end position="45"/>
    </location>
</feature>
<dbReference type="Pfam" id="PF06127">
    <property type="entry name" value="Mpo1-like"/>
    <property type="match status" value="1"/>
</dbReference>
<keyword evidence="1" id="KW-0812">Transmembrane</keyword>
<dbReference type="OrthoDB" id="2124888at2759"/>
<feature type="transmembrane region" description="Helical" evidence="1">
    <location>
        <begin position="57"/>
        <end position="83"/>
    </location>
</feature>
<keyword evidence="1" id="KW-0472">Membrane</keyword>
<dbReference type="Proteomes" id="UP000036987">
    <property type="component" value="Unassembled WGS sequence"/>
</dbReference>
<dbReference type="OMA" id="IQFIGHY"/>
<proteinExistence type="predicted"/>
<dbReference type="PANTHER" id="PTHR28026">
    <property type="entry name" value="DUF962 DOMAIN PROTEIN (AFU_ORTHOLOGUE AFUA_8G05310)"/>
    <property type="match status" value="1"/>
</dbReference>
<feature type="transmembrane region" description="Helical" evidence="1">
    <location>
        <begin position="152"/>
        <end position="171"/>
    </location>
</feature>
<keyword evidence="1" id="KW-1133">Transmembrane helix</keyword>
<evidence type="ECO:0000313" key="2">
    <source>
        <dbReference type="EMBL" id="KMZ73440.1"/>
    </source>
</evidence>
<dbReference type="GO" id="GO:0005783">
    <property type="term" value="C:endoplasmic reticulum"/>
    <property type="evidence" value="ECO:0000318"/>
    <property type="project" value="GO_Central"/>
</dbReference>
<gene>
    <name evidence="2" type="ORF">ZOSMA_149G00270</name>
</gene>
<dbReference type="GO" id="GO:0046521">
    <property type="term" value="P:sphingoid catabolic process"/>
    <property type="evidence" value="ECO:0000318"/>
    <property type="project" value="GO_Central"/>
</dbReference>
<evidence type="ECO:0000313" key="3">
    <source>
        <dbReference type="Proteomes" id="UP000036987"/>
    </source>
</evidence>
<feature type="transmembrane region" description="Helical" evidence="1">
    <location>
        <begin position="89"/>
        <end position="109"/>
    </location>
</feature>
<accession>A0A0K9PYX4</accession>
<protein>
    <recommendedName>
        <fullName evidence="4">Endoplasmic reticulum membrane protein</fullName>
    </recommendedName>
</protein>
<evidence type="ECO:0000256" key="1">
    <source>
        <dbReference type="SAM" id="Phobius"/>
    </source>
</evidence>
<dbReference type="PANTHER" id="PTHR28026:SF9">
    <property type="entry name" value="2-HYDROXY-PALMITIC ACID DIOXYGENASE MPO1"/>
    <property type="match status" value="1"/>
</dbReference>
<dbReference type="GO" id="GO:0016020">
    <property type="term" value="C:membrane"/>
    <property type="evidence" value="ECO:0007669"/>
    <property type="project" value="GOC"/>
</dbReference>
<reference evidence="3" key="1">
    <citation type="journal article" date="2016" name="Nature">
        <title>The genome of the seagrass Zostera marina reveals angiosperm adaptation to the sea.</title>
        <authorList>
            <person name="Olsen J.L."/>
            <person name="Rouze P."/>
            <person name="Verhelst B."/>
            <person name="Lin Y.-C."/>
            <person name="Bayer T."/>
            <person name="Collen J."/>
            <person name="Dattolo E."/>
            <person name="De Paoli E."/>
            <person name="Dittami S."/>
            <person name="Maumus F."/>
            <person name="Michel G."/>
            <person name="Kersting A."/>
            <person name="Lauritano C."/>
            <person name="Lohaus R."/>
            <person name="Toepel M."/>
            <person name="Tonon T."/>
            <person name="Vanneste K."/>
            <person name="Amirebrahimi M."/>
            <person name="Brakel J."/>
            <person name="Bostroem C."/>
            <person name="Chovatia M."/>
            <person name="Grimwood J."/>
            <person name="Jenkins J.W."/>
            <person name="Jueterbock A."/>
            <person name="Mraz A."/>
            <person name="Stam W.T."/>
            <person name="Tice H."/>
            <person name="Bornberg-Bauer E."/>
            <person name="Green P.J."/>
            <person name="Pearson G.A."/>
            <person name="Procaccini G."/>
            <person name="Duarte C.M."/>
            <person name="Schmutz J."/>
            <person name="Reusch T.B.H."/>
            <person name="Van de Peer Y."/>
        </authorList>
    </citation>
    <scope>NUCLEOTIDE SEQUENCE [LARGE SCALE GENOMIC DNA]</scope>
    <source>
        <strain evidence="3">cv. Finnish</strain>
    </source>
</reference>
<dbReference type="AlphaFoldDB" id="A0A0K9PYX4"/>
<dbReference type="InterPro" id="IPR009305">
    <property type="entry name" value="Mpo1-like"/>
</dbReference>
<organism evidence="2 3">
    <name type="scientific">Zostera marina</name>
    <name type="common">Eelgrass</name>
    <dbReference type="NCBI Taxonomy" id="29655"/>
    <lineage>
        <taxon>Eukaryota</taxon>
        <taxon>Viridiplantae</taxon>
        <taxon>Streptophyta</taxon>
        <taxon>Embryophyta</taxon>
        <taxon>Tracheophyta</taxon>
        <taxon>Spermatophyta</taxon>
        <taxon>Magnoliopsida</taxon>
        <taxon>Liliopsida</taxon>
        <taxon>Zosteraceae</taxon>
        <taxon>Zostera</taxon>
    </lineage>
</organism>
<dbReference type="STRING" id="29655.A0A0K9PYX4"/>
<dbReference type="EMBL" id="LFYR01000584">
    <property type="protein sequence ID" value="KMZ73440.1"/>
    <property type="molecule type" value="Genomic_DNA"/>
</dbReference>
<evidence type="ECO:0008006" key="4">
    <source>
        <dbReference type="Google" id="ProtNLM"/>
    </source>
</evidence>
<keyword evidence="3" id="KW-1185">Reference proteome</keyword>